<dbReference type="Proteomes" id="UP000245252">
    <property type="component" value="Unassembled WGS sequence"/>
</dbReference>
<feature type="transmembrane region" description="Helical" evidence="8">
    <location>
        <begin position="82"/>
        <end position="110"/>
    </location>
</feature>
<dbReference type="InterPro" id="IPR000515">
    <property type="entry name" value="MetI-like"/>
</dbReference>
<dbReference type="PANTHER" id="PTHR42929:SF1">
    <property type="entry name" value="INNER MEMBRANE ABC TRANSPORTER PERMEASE PROTEIN YDCU-RELATED"/>
    <property type="match status" value="1"/>
</dbReference>
<evidence type="ECO:0000256" key="4">
    <source>
        <dbReference type="ARBA" id="ARBA00022475"/>
    </source>
</evidence>
<protein>
    <submittedName>
        <fullName evidence="10">ABC transporter permease</fullName>
    </submittedName>
</protein>
<gene>
    <name evidence="10" type="ORF">DEM27_23645</name>
</gene>
<keyword evidence="3 8" id="KW-0813">Transport</keyword>
<evidence type="ECO:0000256" key="7">
    <source>
        <dbReference type="ARBA" id="ARBA00023136"/>
    </source>
</evidence>
<evidence type="ECO:0000313" key="11">
    <source>
        <dbReference type="Proteomes" id="UP000245252"/>
    </source>
</evidence>
<sequence length="299" mass="32774">MSRSAYNPANRLRRYVQTLPAVLVIALLMGLPMVMMGFVSIVERAPDGGVHWGEFTLRAYSNFLFEESLMGGVELNTDYVTIYIRSFVLSGLTVVGTLLIAFPAALFIALQPQERRNFYIFLISIPFWVNLLVRNYAWILLLRTNGLIDQALIGSGIISEPLDLLYTDIAVAIGLIYSFLPLMVMPLYAALEKFDFSLVEAAFDLGANRIKTLFYVIIPGVRPGIVAGSILVFIPGLGAYVTPALLGGSKSMMIGNLIENQFGAARDWPFGAALSFVLLIVVALAASARILFGGKEKHL</sequence>
<organism evidence="10 11">
    <name type="scientific">Metarhizobium album</name>
    <dbReference type="NCBI Taxonomy" id="2182425"/>
    <lineage>
        <taxon>Bacteria</taxon>
        <taxon>Pseudomonadati</taxon>
        <taxon>Pseudomonadota</taxon>
        <taxon>Alphaproteobacteria</taxon>
        <taxon>Hyphomicrobiales</taxon>
        <taxon>Rhizobiaceae</taxon>
        <taxon>Metarhizobium</taxon>
    </lineage>
</organism>
<proteinExistence type="inferred from homology"/>
<dbReference type="SUPFAM" id="SSF161098">
    <property type="entry name" value="MetI-like"/>
    <property type="match status" value="1"/>
</dbReference>
<comment type="subcellular location">
    <subcellularLocation>
        <location evidence="1 8">Cell membrane</location>
        <topology evidence="1 8">Multi-pass membrane protein</topology>
    </subcellularLocation>
</comment>
<feature type="transmembrane region" description="Helical" evidence="8">
    <location>
        <begin position="117"/>
        <end position="137"/>
    </location>
</feature>
<dbReference type="CDD" id="cd06261">
    <property type="entry name" value="TM_PBP2"/>
    <property type="match status" value="1"/>
</dbReference>
<feature type="transmembrane region" description="Helical" evidence="8">
    <location>
        <begin position="21"/>
        <end position="42"/>
    </location>
</feature>
<dbReference type="OrthoDB" id="9807047at2"/>
<keyword evidence="7 8" id="KW-0472">Membrane</keyword>
<keyword evidence="4" id="KW-1003">Cell membrane</keyword>
<feature type="transmembrane region" description="Helical" evidence="8">
    <location>
        <begin position="270"/>
        <end position="292"/>
    </location>
</feature>
<evidence type="ECO:0000256" key="5">
    <source>
        <dbReference type="ARBA" id="ARBA00022692"/>
    </source>
</evidence>
<evidence type="ECO:0000256" key="2">
    <source>
        <dbReference type="ARBA" id="ARBA00007069"/>
    </source>
</evidence>
<keyword evidence="5 8" id="KW-0812">Transmembrane</keyword>
<feature type="transmembrane region" description="Helical" evidence="8">
    <location>
        <begin position="212"/>
        <end position="234"/>
    </location>
</feature>
<reference evidence="10 11" key="1">
    <citation type="submission" date="2018-05" db="EMBL/GenBank/DDBJ databases">
        <title>The draft genome of strain NS-104.</title>
        <authorList>
            <person name="Hang P."/>
            <person name="Jiang J."/>
        </authorList>
    </citation>
    <scope>NUCLEOTIDE SEQUENCE [LARGE SCALE GENOMIC DNA]</scope>
    <source>
        <strain evidence="10 11">NS-104</strain>
    </source>
</reference>
<dbReference type="AlphaFoldDB" id="A0A2U2DKS6"/>
<dbReference type="GO" id="GO:0055085">
    <property type="term" value="P:transmembrane transport"/>
    <property type="evidence" value="ECO:0007669"/>
    <property type="project" value="InterPro"/>
</dbReference>
<dbReference type="Pfam" id="PF00528">
    <property type="entry name" value="BPD_transp_1"/>
    <property type="match status" value="1"/>
</dbReference>
<evidence type="ECO:0000313" key="10">
    <source>
        <dbReference type="EMBL" id="PWE53912.1"/>
    </source>
</evidence>
<evidence type="ECO:0000256" key="3">
    <source>
        <dbReference type="ARBA" id="ARBA00022448"/>
    </source>
</evidence>
<dbReference type="InterPro" id="IPR035906">
    <property type="entry name" value="MetI-like_sf"/>
</dbReference>
<accession>A0A2U2DKS6</accession>
<evidence type="ECO:0000256" key="8">
    <source>
        <dbReference type="RuleBase" id="RU363032"/>
    </source>
</evidence>
<dbReference type="GO" id="GO:0005886">
    <property type="term" value="C:plasma membrane"/>
    <property type="evidence" value="ECO:0007669"/>
    <property type="project" value="UniProtKB-SubCell"/>
</dbReference>
<feature type="transmembrane region" description="Helical" evidence="8">
    <location>
        <begin position="169"/>
        <end position="191"/>
    </location>
</feature>
<dbReference type="PROSITE" id="PS50928">
    <property type="entry name" value="ABC_TM1"/>
    <property type="match status" value="1"/>
</dbReference>
<dbReference type="EMBL" id="QFBC01000013">
    <property type="protein sequence ID" value="PWE53912.1"/>
    <property type="molecule type" value="Genomic_DNA"/>
</dbReference>
<evidence type="ECO:0000256" key="1">
    <source>
        <dbReference type="ARBA" id="ARBA00004651"/>
    </source>
</evidence>
<dbReference type="PANTHER" id="PTHR42929">
    <property type="entry name" value="INNER MEMBRANE ABC TRANSPORTER PERMEASE PROTEIN YDCU-RELATED-RELATED"/>
    <property type="match status" value="1"/>
</dbReference>
<comment type="similarity">
    <text evidence="2">Belongs to the binding-protein-dependent transport system permease family. CysTW subfamily.</text>
</comment>
<evidence type="ECO:0000256" key="6">
    <source>
        <dbReference type="ARBA" id="ARBA00022989"/>
    </source>
</evidence>
<keyword evidence="11" id="KW-1185">Reference proteome</keyword>
<name>A0A2U2DKS6_9HYPH</name>
<keyword evidence="6 8" id="KW-1133">Transmembrane helix</keyword>
<dbReference type="RefSeq" id="WP_109460708.1">
    <property type="nucleotide sequence ID" value="NZ_QFBC01000013.1"/>
</dbReference>
<feature type="domain" description="ABC transmembrane type-1" evidence="9">
    <location>
        <begin position="83"/>
        <end position="289"/>
    </location>
</feature>
<comment type="caution">
    <text evidence="10">The sequence shown here is derived from an EMBL/GenBank/DDBJ whole genome shotgun (WGS) entry which is preliminary data.</text>
</comment>
<evidence type="ECO:0000259" key="9">
    <source>
        <dbReference type="PROSITE" id="PS50928"/>
    </source>
</evidence>
<dbReference type="Gene3D" id="1.10.3720.10">
    <property type="entry name" value="MetI-like"/>
    <property type="match status" value="1"/>
</dbReference>